<dbReference type="Pfam" id="PF00088">
    <property type="entry name" value="Trefoil"/>
    <property type="match status" value="1"/>
</dbReference>
<feature type="region of interest" description="Disordered" evidence="4">
    <location>
        <begin position="817"/>
        <end position="836"/>
    </location>
</feature>
<feature type="region of interest" description="Disordered" evidence="4">
    <location>
        <begin position="1"/>
        <end position="33"/>
    </location>
</feature>
<dbReference type="Gene3D" id="4.10.110.10">
    <property type="entry name" value="Spasmolytic Protein, domain 1"/>
    <property type="match status" value="1"/>
</dbReference>
<dbReference type="PROSITE" id="PS51448">
    <property type="entry name" value="P_TREFOIL_2"/>
    <property type="match status" value="1"/>
</dbReference>
<comment type="caution">
    <text evidence="6">The sequence shown here is derived from an EMBL/GenBank/DDBJ whole genome shotgun (WGS) entry which is preliminary data.</text>
</comment>
<dbReference type="CDD" id="cd00111">
    <property type="entry name" value="Trefoil"/>
    <property type="match status" value="1"/>
</dbReference>
<feature type="compositionally biased region" description="Basic residues" evidence="4">
    <location>
        <begin position="441"/>
        <end position="452"/>
    </location>
</feature>
<feature type="coiled-coil region" evidence="3">
    <location>
        <begin position="361"/>
        <end position="395"/>
    </location>
</feature>
<dbReference type="PANTHER" id="PTHR33820">
    <property type="entry name" value="COILED-COIL DOMAIN-CONTAINING PROTEIN 17"/>
    <property type="match status" value="1"/>
</dbReference>
<evidence type="ECO:0000259" key="5">
    <source>
        <dbReference type="PROSITE" id="PS51448"/>
    </source>
</evidence>
<sequence length="836" mass="95409">MALDQKHNKESSGRTSRGERNEGQPKNESQNVDYRLRVFGQGLSTNYRLIHSRRRVSQDPVHVTETTNTLSSRLKERRKNAVQQCAVDPRTRVECGLFKLNQILCHLRGCCYREITPDVHKCYKAEEMNSNGLHYEVLSWAPFVIFISQYLQSVKCPLMNGRRVATPLFLSMPATKRAAALMPGCGPRSGASDPPPPHDEGKALEKVKDYKKRRQELREQRDRQERELLKDIDDEKRPRTPETVEDSEPPSRQRGSSSRAKWNKGHDTHVRHLAQTHGKHIVDIMTENKELERQRKGADHLREYPLVIQNLDLHGVQSYDKNVVSSRDTTLEIPPLTRMSPYLHTLYVLPLPEIDEKLKELASQSKNFLQVEKMLKELKDQEQKNEFLLESMRQQMQILQMEAIALRLSYLQNGGNDQIILAQIQDLLNEALQLEQQAKQPHTHHHKDKHRRGPQESLRRSLTRDLITLEVENQRLESELVKLQLKKRKDPKYSKTSYSRANLPFPTPHFGTSGRTGHLPVYLPENGDHKMRVLKRDIDLLKQELEIQRLRRHIKTSVTQAPPEQTAPSPLPPLEDVRTQTPNLTKQIWESKDGLGPAPYDPIAGFVIFYDFLQGLDSFYRVCRLVVGLCSGAQEMGSPVFLPPVYCEPSSLPSYLSENKRLNVATLAAKQAVPRIRPSPLISLVMELQASGGYDPYGQEVNRLVSRGWVKLDIFDLHNRVISGKWKVPIRILPVNPALTTGEMNGVPQLGNAELHLRIVNARDADLQSSAPISEYNASLYKYPPLAAARTGFVSNIPVQPQLSSYYFPSTQMMYPPYLESTDPPPPSQSLLDDTL</sequence>
<feature type="region of interest" description="Disordered" evidence="4">
    <location>
        <begin position="180"/>
        <end position="267"/>
    </location>
</feature>
<feature type="disulfide bond" evidence="2">
    <location>
        <begin position="105"/>
        <end position="122"/>
    </location>
</feature>
<name>A0ABS2YSK7_POLSE</name>
<evidence type="ECO:0000313" key="7">
    <source>
        <dbReference type="Proteomes" id="UP001166052"/>
    </source>
</evidence>
<feature type="domain" description="P-type" evidence="5">
    <location>
        <begin position="83"/>
        <end position="126"/>
    </location>
</feature>
<feature type="compositionally biased region" description="Basic and acidic residues" evidence="4">
    <location>
        <begin position="196"/>
        <end position="208"/>
    </location>
</feature>
<dbReference type="PANTHER" id="PTHR33820:SF5">
    <property type="entry name" value="COILED-COIL DOMAIN-CONTAINING PROTEIN 17-LIKE"/>
    <property type="match status" value="1"/>
</dbReference>
<accession>A0ABS2YSK7</accession>
<keyword evidence="3" id="KW-0175">Coiled coil</keyword>
<feature type="compositionally biased region" description="Basic and acidic residues" evidence="4">
    <location>
        <begin position="216"/>
        <end position="242"/>
    </location>
</feature>
<evidence type="ECO:0000256" key="2">
    <source>
        <dbReference type="PROSITE-ProRule" id="PRU00779"/>
    </source>
</evidence>
<feature type="disulfide bond" evidence="2">
    <location>
        <begin position="95"/>
        <end position="110"/>
    </location>
</feature>
<gene>
    <name evidence="6" type="primary">Ccdc17_0</name>
    <name evidence="6" type="ORF">GTO92_0000150</name>
</gene>
<reference evidence="6" key="1">
    <citation type="journal article" date="2021" name="Cell">
        <title>Tracing the genetic footprints of vertebrate landing in non-teleost ray-finned fishes.</title>
        <authorList>
            <person name="Bi X."/>
            <person name="Wang K."/>
            <person name="Yang L."/>
            <person name="Pan H."/>
            <person name="Jiang H."/>
            <person name="Wei Q."/>
            <person name="Fang M."/>
            <person name="Yu H."/>
            <person name="Zhu C."/>
            <person name="Cai Y."/>
            <person name="He Y."/>
            <person name="Gan X."/>
            <person name="Zeng H."/>
            <person name="Yu D."/>
            <person name="Zhu Y."/>
            <person name="Jiang H."/>
            <person name="Qiu Q."/>
            <person name="Yang H."/>
            <person name="Zhang Y.E."/>
            <person name="Wang W."/>
            <person name="Zhu M."/>
            <person name="He S."/>
            <person name="Zhang G."/>
        </authorList>
    </citation>
    <scope>NUCLEOTIDE SEQUENCE</scope>
    <source>
        <strain evidence="6">Bchr_001</strain>
    </source>
</reference>
<feature type="non-terminal residue" evidence="6">
    <location>
        <position position="836"/>
    </location>
</feature>
<proteinExistence type="predicted"/>
<evidence type="ECO:0000256" key="3">
    <source>
        <dbReference type="SAM" id="Coils"/>
    </source>
</evidence>
<keyword evidence="7" id="KW-1185">Reference proteome</keyword>
<dbReference type="EMBL" id="JAAWVN010001791">
    <property type="protein sequence ID" value="MBN3289215.1"/>
    <property type="molecule type" value="Genomic_DNA"/>
</dbReference>
<dbReference type="Proteomes" id="UP001166052">
    <property type="component" value="Unassembled WGS sequence"/>
</dbReference>
<dbReference type="SUPFAM" id="SSF57492">
    <property type="entry name" value="Trefoil"/>
    <property type="match status" value="1"/>
</dbReference>
<feature type="region of interest" description="Disordered" evidence="4">
    <location>
        <begin position="492"/>
        <end position="512"/>
    </location>
</feature>
<feature type="disulfide bond" evidence="2">
    <location>
        <begin position="85"/>
        <end position="111"/>
    </location>
</feature>
<dbReference type="InterPro" id="IPR044913">
    <property type="entry name" value="P_trefoil_dom_sf"/>
</dbReference>
<evidence type="ECO:0000313" key="6">
    <source>
        <dbReference type="EMBL" id="MBN3289215.1"/>
    </source>
</evidence>
<feature type="non-terminal residue" evidence="6">
    <location>
        <position position="1"/>
    </location>
</feature>
<dbReference type="InterPro" id="IPR000519">
    <property type="entry name" value="P_trefoil_dom"/>
</dbReference>
<keyword evidence="1 2" id="KW-1015">Disulfide bond</keyword>
<protein>
    <submittedName>
        <fullName evidence="6">CCD17 protein</fullName>
    </submittedName>
</protein>
<feature type="region of interest" description="Disordered" evidence="4">
    <location>
        <begin position="436"/>
        <end position="460"/>
    </location>
</feature>
<dbReference type="InterPro" id="IPR038800">
    <property type="entry name" value="CCDC17"/>
</dbReference>
<organism evidence="6 7">
    <name type="scientific">Polypterus senegalus</name>
    <name type="common">Senegal bichir</name>
    <dbReference type="NCBI Taxonomy" id="55291"/>
    <lineage>
        <taxon>Eukaryota</taxon>
        <taxon>Metazoa</taxon>
        <taxon>Chordata</taxon>
        <taxon>Craniata</taxon>
        <taxon>Vertebrata</taxon>
        <taxon>Euteleostomi</taxon>
        <taxon>Actinopterygii</taxon>
        <taxon>Polypteriformes</taxon>
        <taxon>Polypteridae</taxon>
        <taxon>Polypterus</taxon>
    </lineage>
</organism>
<evidence type="ECO:0000256" key="1">
    <source>
        <dbReference type="ARBA" id="ARBA00023157"/>
    </source>
</evidence>
<evidence type="ECO:0000256" key="4">
    <source>
        <dbReference type="SAM" id="MobiDB-lite"/>
    </source>
</evidence>
<feature type="compositionally biased region" description="Basic and acidic residues" evidence="4">
    <location>
        <begin position="1"/>
        <end position="25"/>
    </location>
</feature>